<dbReference type="RefSeq" id="WP_044197540.1">
    <property type="nucleotide sequence ID" value="NZ_JMCB01000022.1"/>
</dbReference>
<keyword evidence="4" id="KW-1185">Reference proteome</keyword>
<comment type="caution">
    <text evidence="3">The sequence shown here is derived from an EMBL/GenBank/DDBJ whole genome shotgun (WGS) entry which is preliminary data.</text>
</comment>
<feature type="transmembrane region" description="Helical" evidence="1">
    <location>
        <begin position="76"/>
        <end position="98"/>
    </location>
</feature>
<dbReference type="AlphaFoldDB" id="A0A085W3X4"/>
<protein>
    <recommendedName>
        <fullName evidence="2">DUF2231 domain-containing protein</fullName>
    </recommendedName>
</protein>
<evidence type="ECO:0000313" key="4">
    <source>
        <dbReference type="Proteomes" id="UP000028725"/>
    </source>
</evidence>
<evidence type="ECO:0000313" key="3">
    <source>
        <dbReference type="EMBL" id="KFE62387.1"/>
    </source>
</evidence>
<accession>A0A085W3X4</accession>
<dbReference type="InterPro" id="IPR019251">
    <property type="entry name" value="DUF2231_TM"/>
</dbReference>
<organism evidence="3 4">
    <name type="scientific">Hyalangium minutum</name>
    <dbReference type="NCBI Taxonomy" id="394096"/>
    <lineage>
        <taxon>Bacteria</taxon>
        <taxon>Pseudomonadati</taxon>
        <taxon>Myxococcota</taxon>
        <taxon>Myxococcia</taxon>
        <taxon>Myxococcales</taxon>
        <taxon>Cystobacterineae</taxon>
        <taxon>Archangiaceae</taxon>
        <taxon>Hyalangium</taxon>
    </lineage>
</organism>
<dbReference type="STRING" id="394096.DB31_4097"/>
<evidence type="ECO:0000259" key="2">
    <source>
        <dbReference type="Pfam" id="PF09990"/>
    </source>
</evidence>
<sequence length="223" mass="23282">MKMLLHELHPAMVHAPLALLPTATAADLIATLSGDKSWAKVGRRLWVAGTVGALFSGLAGLAASQEVKLNEPRARDMVFIHGLGNAVISLGAVGMTLWRLRHPPSLGQTLIGLMANAAAVYTASLGGKVVYDMGVGINSMPPEASAGTLKGPPLLSAEAPKALLRDGLQGMRWLIRRAKSLFSGAQPLTSGSAGFGPAYEVPPTPELVLEHDTTGGMVEQSRH</sequence>
<keyword evidence="1" id="KW-0812">Transmembrane</keyword>
<evidence type="ECO:0000256" key="1">
    <source>
        <dbReference type="SAM" id="Phobius"/>
    </source>
</evidence>
<dbReference type="Proteomes" id="UP000028725">
    <property type="component" value="Unassembled WGS sequence"/>
</dbReference>
<feature type="domain" description="DUF2231" evidence="2">
    <location>
        <begin position="6"/>
        <end position="137"/>
    </location>
</feature>
<dbReference type="OrthoDB" id="5511032at2"/>
<keyword evidence="1" id="KW-1133">Transmembrane helix</keyword>
<gene>
    <name evidence="3" type="ORF">DB31_4097</name>
</gene>
<dbReference type="EMBL" id="JMCB01000022">
    <property type="protein sequence ID" value="KFE62387.1"/>
    <property type="molecule type" value="Genomic_DNA"/>
</dbReference>
<reference evidence="3 4" key="1">
    <citation type="submission" date="2014-04" db="EMBL/GenBank/DDBJ databases">
        <title>Genome assembly of Hyalangium minutum DSM 14724.</title>
        <authorList>
            <person name="Sharma G."/>
            <person name="Subramanian S."/>
        </authorList>
    </citation>
    <scope>NUCLEOTIDE SEQUENCE [LARGE SCALE GENOMIC DNA]</scope>
    <source>
        <strain evidence="3 4">DSM 14724</strain>
    </source>
</reference>
<feature type="transmembrane region" description="Helical" evidence="1">
    <location>
        <begin position="45"/>
        <end position="64"/>
    </location>
</feature>
<name>A0A085W3X4_9BACT</name>
<feature type="transmembrane region" description="Helical" evidence="1">
    <location>
        <begin position="110"/>
        <end position="131"/>
    </location>
</feature>
<dbReference type="Pfam" id="PF09990">
    <property type="entry name" value="DUF2231"/>
    <property type="match status" value="1"/>
</dbReference>
<proteinExistence type="predicted"/>
<keyword evidence="1" id="KW-0472">Membrane</keyword>